<evidence type="ECO:0000313" key="2">
    <source>
        <dbReference type="Proteomes" id="UP000295777"/>
    </source>
</evidence>
<dbReference type="RefSeq" id="WP_132526067.1">
    <property type="nucleotide sequence ID" value="NZ_SMFV01000002.1"/>
</dbReference>
<dbReference type="AlphaFoldDB" id="A0A4R1GFB5"/>
<dbReference type="InterPro" id="IPR019270">
    <property type="entry name" value="DUF2283"/>
</dbReference>
<proteinExistence type="predicted"/>
<reference evidence="1 2" key="1">
    <citation type="submission" date="2019-03" db="EMBL/GenBank/DDBJ databases">
        <title>Genomic Encyclopedia of Archaeal and Bacterial Type Strains, Phase II (KMG-II): from individual species to whole genera.</title>
        <authorList>
            <person name="Goeker M."/>
        </authorList>
    </citation>
    <scope>NUCLEOTIDE SEQUENCE [LARGE SCALE GENOMIC DNA]</scope>
    <source>
        <strain evidence="1 2">DSM 24425</strain>
    </source>
</reference>
<dbReference type="PANTHER" id="PTHR37029">
    <property type="entry name" value="SSR1768 PROTEIN"/>
    <property type="match status" value="1"/>
</dbReference>
<keyword evidence="2" id="KW-1185">Reference proteome</keyword>
<accession>A0A4R1GFB5</accession>
<name>A0A4R1GFB5_9BACT</name>
<dbReference type="PANTHER" id="PTHR37029:SF1">
    <property type="entry name" value="SSR1768 PROTEIN"/>
    <property type="match status" value="1"/>
</dbReference>
<gene>
    <name evidence="1" type="ORF">CLV27_0823</name>
</gene>
<evidence type="ECO:0000313" key="1">
    <source>
        <dbReference type="EMBL" id="TCK05395.1"/>
    </source>
</evidence>
<comment type="caution">
    <text evidence="1">The sequence shown here is derived from an EMBL/GenBank/DDBJ whole genome shotgun (WGS) entry which is preliminary data.</text>
</comment>
<dbReference type="Proteomes" id="UP000295777">
    <property type="component" value="Unassembled WGS sequence"/>
</dbReference>
<sequence length="69" mass="7954">MRVKYSPDVDILVIELTDKYPVESEHLEDEGIVIDYDENGEVVGIEIFDWSKRKNLELPLIGKFLMVSA</sequence>
<organism evidence="1 2">
    <name type="scientific">Phorcysia thermohydrogeniphila</name>
    <dbReference type="NCBI Taxonomy" id="936138"/>
    <lineage>
        <taxon>Bacteria</taxon>
        <taxon>Pseudomonadati</taxon>
        <taxon>Aquificota</taxon>
        <taxon>Aquificia</taxon>
        <taxon>Desulfurobacteriales</taxon>
        <taxon>Desulfurobacteriaceae</taxon>
        <taxon>Phorcysia</taxon>
    </lineage>
</organism>
<dbReference type="OrthoDB" id="15485at2"/>
<dbReference type="Pfam" id="PF10049">
    <property type="entry name" value="DUF2283"/>
    <property type="match status" value="1"/>
</dbReference>
<protein>
    <submittedName>
        <fullName evidence="1">Uncharacterized protein YuzE</fullName>
    </submittedName>
</protein>
<dbReference type="EMBL" id="SMFV01000002">
    <property type="protein sequence ID" value="TCK05395.1"/>
    <property type="molecule type" value="Genomic_DNA"/>
</dbReference>